<protein>
    <submittedName>
        <fullName evidence="1">Uncharacterized protein</fullName>
    </submittedName>
</protein>
<dbReference type="EMBL" id="DAKRPA010000178">
    <property type="protein sequence ID" value="DAZ96101.1"/>
    <property type="molecule type" value="Genomic_DNA"/>
</dbReference>
<reference evidence="1" key="1">
    <citation type="submission" date="2022-11" db="EMBL/GenBank/DDBJ databases">
        <authorList>
            <person name="Morgan W.R."/>
            <person name="Tartar A."/>
        </authorList>
    </citation>
    <scope>NUCLEOTIDE SEQUENCE</scope>
    <source>
        <strain evidence="1">ARSEF 373</strain>
    </source>
</reference>
<sequence>MEAFLTQREDGDEELDVPHFHAWCELSGDDTIRTMTNFSSTEFNVLWSLVEVELTSEWTMGRGRKPTQTPKGTMALSSSVRSHRQALQSVLLVTTSEVHPIS</sequence>
<proteinExistence type="predicted"/>
<evidence type="ECO:0000313" key="2">
    <source>
        <dbReference type="Proteomes" id="UP001146120"/>
    </source>
</evidence>
<keyword evidence="2" id="KW-1185">Reference proteome</keyword>
<accession>A0AAV2YQT2</accession>
<comment type="caution">
    <text evidence="1">The sequence shown here is derived from an EMBL/GenBank/DDBJ whole genome shotgun (WGS) entry which is preliminary data.</text>
</comment>
<organism evidence="1 2">
    <name type="scientific">Lagenidium giganteum</name>
    <dbReference type="NCBI Taxonomy" id="4803"/>
    <lineage>
        <taxon>Eukaryota</taxon>
        <taxon>Sar</taxon>
        <taxon>Stramenopiles</taxon>
        <taxon>Oomycota</taxon>
        <taxon>Peronosporomycetes</taxon>
        <taxon>Pythiales</taxon>
        <taxon>Pythiaceae</taxon>
    </lineage>
</organism>
<dbReference type="Proteomes" id="UP001146120">
    <property type="component" value="Unassembled WGS sequence"/>
</dbReference>
<gene>
    <name evidence="1" type="ORF">N0F65_000649</name>
</gene>
<name>A0AAV2YQT2_9STRA</name>
<evidence type="ECO:0000313" key="1">
    <source>
        <dbReference type="EMBL" id="DAZ96101.1"/>
    </source>
</evidence>
<reference evidence="1" key="2">
    <citation type="journal article" date="2023" name="Microbiol Resour">
        <title>Decontamination and Annotation of the Draft Genome Sequence of the Oomycete Lagenidium giganteum ARSEF 373.</title>
        <authorList>
            <person name="Morgan W.R."/>
            <person name="Tartar A."/>
        </authorList>
    </citation>
    <scope>NUCLEOTIDE SEQUENCE</scope>
    <source>
        <strain evidence="1">ARSEF 373</strain>
    </source>
</reference>
<dbReference type="AlphaFoldDB" id="A0AAV2YQT2"/>